<evidence type="ECO:0000313" key="10">
    <source>
        <dbReference type="Proteomes" id="UP000092461"/>
    </source>
</evidence>
<evidence type="ECO:0000256" key="2">
    <source>
        <dbReference type="ARBA" id="ARBA00022473"/>
    </source>
</evidence>
<dbReference type="InterPro" id="IPR018122">
    <property type="entry name" value="TF_fork_head_CS_1"/>
</dbReference>
<dbReference type="EnsemblMetazoa" id="LLOJ009130-RA">
    <property type="protein sequence ID" value="LLOJ009130-PA"/>
    <property type="gene ID" value="LLOJ009130"/>
</dbReference>
<evidence type="ECO:0000256" key="5">
    <source>
        <dbReference type="ARBA" id="ARBA00023163"/>
    </source>
</evidence>
<dbReference type="PANTHER" id="PTHR11829">
    <property type="entry name" value="FORKHEAD BOX PROTEIN"/>
    <property type="match status" value="1"/>
</dbReference>
<dbReference type="EMBL" id="AJWK01031281">
    <property type="status" value="NOT_ANNOTATED_CDS"/>
    <property type="molecule type" value="Genomic_DNA"/>
</dbReference>
<feature type="domain" description="Fork-head" evidence="8">
    <location>
        <begin position="49"/>
        <end position="151"/>
    </location>
</feature>
<dbReference type="Gene3D" id="1.10.10.10">
    <property type="entry name" value="Winged helix-like DNA-binding domain superfamily/Winged helix DNA-binding domain"/>
    <property type="match status" value="2"/>
</dbReference>
<dbReference type="GO" id="GO:0000981">
    <property type="term" value="F:DNA-binding transcription factor activity, RNA polymerase II-specific"/>
    <property type="evidence" value="ECO:0007669"/>
    <property type="project" value="TreeGrafter"/>
</dbReference>
<dbReference type="AlphaFoldDB" id="A0A1B0CVU5"/>
<dbReference type="PRINTS" id="PR00053">
    <property type="entry name" value="FORKHEAD"/>
</dbReference>
<sequence>MFPAYGPLEQFSNLQPYYRCLHENPYMAFPEGLWPLPLSLVKANHRPEKPPFSYIALIAMAISSAPNQRLTLSGIYKFIMDKFPYYRDNKQGWQNSIRHNLSLNDCFVKVPRDKSTLDEGEGASAGKGSYWMLDPSAADMFEQGNYRRRRTRRQRHSKLLFHMFPAYGPLEQFSNLQPYYRCLHENPYMAFPEGLWPLPLSLVKANHRPEKPPFSYIALIAMAISSAPNQRLTLSGIYKFIMDKFPYYRDNKQGWQNSIRHNLSLNDCFVKVPRDKSTLDEGEGASAGKGSYWMLDPSAADMFEQGNYRRRRTRRQRHSKLLFHDTTPYPFANLLQLSGGNTRHTGERDFLANLTKPEENIAGSDFAAIQQNYLAHFSENLNTLLGGFPRNFLASTLDLTADTATAPKSNLFTIENLIKK</sequence>
<evidence type="ECO:0000256" key="7">
    <source>
        <dbReference type="PROSITE-ProRule" id="PRU00089"/>
    </source>
</evidence>
<dbReference type="SUPFAM" id="SSF46785">
    <property type="entry name" value="Winged helix' DNA-binding domain"/>
    <property type="match status" value="2"/>
</dbReference>
<evidence type="ECO:0000313" key="9">
    <source>
        <dbReference type="EnsemblMetazoa" id="LLOJ009130-PA"/>
    </source>
</evidence>
<evidence type="ECO:0000256" key="1">
    <source>
        <dbReference type="ARBA" id="ARBA00004123"/>
    </source>
</evidence>
<keyword evidence="3" id="KW-0805">Transcription regulation</keyword>
<evidence type="ECO:0000256" key="4">
    <source>
        <dbReference type="ARBA" id="ARBA00023125"/>
    </source>
</evidence>
<dbReference type="PROSITE" id="PS00657">
    <property type="entry name" value="FORK_HEAD_1"/>
    <property type="match status" value="2"/>
</dbReference>
<keyword evidence="2" id="KW-0217">Developmental protein</keyword>
<feature type="DNA-binding region" description="Fork-head" evidence="7">
    <location>
        <begin position="49"/>
        <end position="151"/>
    </location>
</feature>
<dbReference type="InterPro" id="IPR001766">
    <property type="entry name" value="Fork_head_dom"/>
</dbReference>
<dbReference type="SMART" id="SM00339">
    <property type="entry name" value="FH"/>
    <property type="match status" value="2"/>
</dbReference>
<accession>A0A1B0CVU5</accession>
<comment type="subcellular location">
    <subcellularLocation>
        <location evidence="1 7">Nucleus</location>
    </subcellularLocation>
</comment>
<dbReference type="VEuPathDB" id="VectorBase:LLOJ009130"/>
<feature type="DNA-binding region" description="Fork-head" evidence="7">
    <location>
        <begin position="211"/>
        <end position="313"/>
    </location>
</feature>
<feature type="domain" description="Fork-head" evidence="8">
    <location>
        <begin position="211"/>
        <end position="313"/>
    </location>
</feature>
<evidence type="ECO:0000259" key="8">
    <source>
        <dbReference type="PROSITE" id="PS50039"/>
    </source>
</evidence>
<reference evidence="9" key="1">
    <citation type="submission" date="2020-05" db="UniProtKB">
        <authorList>
            <consortium name="EnsemblMetazoa"/>
        </authorList>
    </citation>
    <scope>IDENTIFICATION</scope>
    <source>
        <strain evidence="9">Jacobina</strain>
    </source>
</reference>
<dbReference type="PROSITE" id="PS50039">
    <property type="entry name" value="FORK_HEAD_3"/>
    <property type="match status" value="2"/>
</dbReference>
<keyword evidence="10" id="KW-1185">Reference proteome</keyword>
<name>A0A1B0CVU5_LUTLO</name>
<dbReference type="PROSITE" id="PS00658">
    <property type="entry name" value="FORK_HEAD_2"/>
    <property type="match status" value="2"/>
</dbReference>
<dbReference type="InterPro" id="IPR030456">
    <property type="entry name" value="TF_fork_head_CS_2"/>
</dbReference>
<dbReference type="InterPro" id="IPR036390">
    <property type="entry name" value="WH_DNA-bd_sf"/>
</dbReference>
<dbReference type="GO" id="GO:0000978">
    <property type="term" value="F:RNA polymerase II cis-regulatory region sequence-specific DNA binding"/>
    <property type="evidence" value="ECO:0007669"/>
    <property type="project" value="TreeGrafter"/>
</dbReference>
<evidence type="ECO:0000256" key="3">
    <source>
        <dbReference type="ARBA" id="ARBA00023015"/>
    </source>
</evidence>
<dbReference type="InterPro" id="IPR036388">
    <property type="entry name" value="WH-like_DNA-bd_sf"/>
</dbReference>
<proteinExistence type="predicted"/>
<keyword evidence="4 7" id="KW-0238">DNA-binding</keyword>
<dbReference type="GO" id="GO:0009653">
    <property type="term" value="P:anatomical structure morphogenesis"/>
    <property type="evidence" value="ECO:0007669"/>
    <property type="project" value="TreeGrafter"/>
</dbReference>
<dbReference type="FunFam" id="1.10.10.10:FF:000016">
    <property type="entry name" value="Forkhead box protein I1"/>
    <property type="match status" value="2"/>
</dbReference>
<dbReference type="VEuPathDB" id="VectorBase:LLONM1_009740"/>
<dbReference type="PANTHER" id="PTHR11829:SF388">
    <property type="entry name" value="FORK HEAD DOMAIN-CONTAINING PROTEIN L1-RELATED"/>
    <property type="match status" value="1"/>
</dbReference>
<keyword evidence="6 7" id="KW-0539">Nucleus</keyword>
<protein>
    <recommendedName>
        <fullName evidence="8">Fork-head domain-containing protein</fullName>
    </recommendedName>
</protein>
<dbReference type="GO" id="GO:0005634">
    <property type="term" value="C:nucleus"/>
    <property type="evidence" value="ECO:0007669"/>
    <property type="project" value="UniProtKB-SubCell"/>
</dbReference>
<dbReference type="InterPro" id="IPR050211">
    <property type="entry name" value="FOX_domain-containing"/>
</dbReference>
<dbReference type="EMBL" id="AJWK01031282">
    <property type="status" value="NOT_ANNOTATED_CDS"/>
    <property type="molecule type" value="Genomic_DNA"/>
</dbReference>
<dbReference type="GO" id="GO:0030154">
    <property type="term" value="P:cell differentiation"/>
    <property type="evidence" value="ECO:0007669"/>
    <property type="project" value="TreeGrafter"/>
</dbReference>
<organism evidence="9 10">
    <name type="scientific">Lutzomyia longipalpis</name>
    <name type="common">Sand fly</name>
    <dbReference type="NCBI Taxonomy" id="7200"/>
    <lineage>
        <taxon>Eukaryota</taxon>
        <taxon>Metazoa</taxon>
        <taxon>Ecdysozoa</taxon>
        <taxon>Arthropoda</taxon>
        <taxon>Hexapoda</taxon>
        <taxon>Insecta</taxon>
        <taxon>Pterygota</taxon>
        <taxon>Neoptera</taxon>
        <taxon>Endopterygota</taxon>
        <taxon>Diptera</taxon>
        <taxon>Nematocera</taxon>
        <taxon>Psychodoidea</taxon>
        <taxon>Psychodidae</taxon>
        <taxon>Lutzomyia</taxon>
        <taxon>Lutzomyia</taxon>
    </lineage>
</organism>
<dbReference type="Pfam" id="PF00250">
    <property type="entry name" value="Forkhead"/>
    <property type="match status" value="2"/>
</dbReference>
<evidence type="ECO:0000256" key="6">
    <source>
        <dbReference type="ARBA" id="ARBA00023242"/>
    </source>
</evidence>
<keyword evidence="5" id="KW-0804">Transcription</keyword>
<dbReference type="Proteomes" id="UP000092461">
    <property type="component" value="Unassembled WGS sequence"/>
</dbReference>